<organism evidence="5 6">
    <name type="scientific">Luteococcus japonicus</name>
    <dbReference type="NCBI Taxonomy" id="33984"/>
    <lineage>
        <taxon>Bacteria</taxon>
        <taxon>Bacillati</taxon>
        <taxon>Actinomycetota</taxon>
        <taxon>Actinomycetes</taxon>
        <taxon>Propionibacteriales</taxon>
        <taxon>Propionibacteriaceae</taxon>
        <taxon>Luteococcus</taxon>
    </lineage>
</organism>
<dbReference type="Proteomes" id="UP000275749">
    <property type="component" value="Unassembled WGS sequence"/>
</dbReference>
<evidence type="ECO:0000256" key="1">
    <source>
        <dbReference type="ARBA" id="ARBA00023015"/>
    </source>
</evidence>
<dbReference type="AlphaFoldDB" id="A0A3N1ZW80"/>
<dbReference type="InterPro" id="IPR000843">
    <property type="entry name" value="HTH_LacI"/>
</dbReference>
<evidence type="ECO:0000259" key="4">
    <source>
        <dbReference type="PROSITE" id="PS50932"/>
    </source>
</evidence>
<dbReference type="InterPro" id="IPR028082">
    <property type="entry name" value="Peripla_BP_I"/>
</dbReference>
<dbReference type="PROSITE" id="PS50932">
    <property type="entry name" value="HTH_LACI_2"/>
    <property type="match status" value="1"/>
</dbReference>
<keyword evidence="1" id="KW-0805">Transcription regulation</keyword>
<accession>A0A3N1ZW80</accession>
<dbReference type="Pfam" id="PF13377">
    <property type="entry name" value="Peripla_BP_3"/>
    <property type="match status" value="1"/>
</dbReference>
<protein>
    <submittedName>
        <fullName evidence="5">LacI family transcriptional regulator</fullName>
    </submittedName>
</protein>
<dbReference type="SUPFAM" id="SSF53822">
    <property type="entry name" value="Periplasmic binding protein-like I"/>
    <property type="match status" value="1"/>
</dbReference>
<sequence>MVTLKDVAQAAGVSTSTASRVLDERLPRSKTAAAQRVREAAAELGYVRDPFAAALRRTGTSTIGIVVPRLTDTVMALMYEELSAAAAARGLFAVVASTHDDPARERVAVETLLRRKVDGIIRTTARTDAPLEPFAQAPHVRQVLALRGDGQSSEAVGDDVLGGRLATRHLLDLGHRDIALVNGPSYATSAAGRRDGFMASLAEAKIEPDPFLVVEGDYSTEAGEQAALQLLTRTPRPTAIFAANDKLAIGIVSIAARLGLRIPEDLSLVGYNDIPVVSKLPTPLTTVRVPFQQIAAGALKLLLDDSSEERQSLVYAPTLIPRHSTAPLGR</sequence>
<name>A0A3N1ZW80_9ACTN</name>
<dbReference type="PROSITE" id="PS00356">
    <property type="entry name" value="HTH_LACI_1"/>
    <property type="match status" value="1"/>
</dbReference>
<dbReference type="PRINTS" id="PR00036">
    <property type="entry name" value="HTHLACI"/>
</dbReference>
<dbReference type="InterPro" id="IPR046335">
    <property type="entry name" value="LacI/GalR-like_sensor"/>
</dbReference>
<feature type="domain" description="HTH lacI-type" evidence="4">
    <location>
        <begin position="2"/>
        <end position="57"/>
    </location>
</feature>
<evidence type="ECO:0000256" key="3">
    <source>
        <dbReference type="ARBA" id="ARBA00023163"/>
    </source>
</evidence>
<dbReference type="GO" id="GO:0000976">
    <property type="term" value="F:transcription cis-regulatory region binding"/>
    <property type="evidence" value="ECO:0007669"/>
    <property type="project" value="TreeGrafter"/>
</dbReference>
<dbReference type="CDD" id="cd01392">
    <property type="entry name" value="HTH_LacI"/>
    <property type="match status" value="1"/>
</dbReference>
<keyword evidence="3" id="KW-0804">Transcription</keyword>
<dbReference type="Pfam" id="PF00356">
    <property type="entry name" value="LacI"/>
    <property type="match status" value="1"/>
</dbReference>
<dbReference type="GO" id="GO:0003700">
    <property type="term" value="F:DNA-binding transcription factor activity"/>
    <property type="evidence" value="ECO:0007669"/>
    <property type="project" value="TreeGrafter"/>
</dbReference>
<gene>
    <name evidence="5" type="ORF">EDD41_2307</name>
</gene>
<dbReference type="Gene3D" id="1.10.260.40">
    <property type="entry name" value="lambda repressor-like DNA-binding domains"/>
    <property type="match status" value="1"/>
</dbReference>
<dbReference type="SMART" id="SM00354">
    <property type="entry name" value="HTH_LACI"/>
    <property type="match status" value="1"/>
</dbReference>
<dbReference type="Gene3D" id="3.40.50.2300">
    <property type="match status" value="2"/>
</dbReference>
<dbReference type="PANTHER" id="PTHR30146">
    <property type="entry name" value="LACI-RELATED TRANSCRIPTIONAL REPRESSOR"/>
    <property type="match status" value="1"/>
</dbReference>
<evidence type="ECO:0000256" key="2">
    <source>
        <dbReference type="ARBA" id="ARBA00023125"/>
    </source>
</evidence>
<dbReference type="PANTHER" id="PTHR30146:SF109">
    <property type="entry name" value="HTH-TYPE TRANSCRIPTIONAL REGULATOR GALS"/>
    <property type="match status" value="1"/>
</dbReference>
<proteinExistence type="predicted"/>
<evidence type="ECO:0000313" key="5">
    <source>
        <dbReference type="EMBL" id="ROR55056.1"/>
    </source>
</evidence>
<comment type="caution">
    <text evidence="5">The sequence shown here is derived from an EMBL/GenBank/DDBJ whole genome shotgun (WGS) entry which is preliminary data.</text>
</comment>
<keyword evidence="2" id="KW-0238">DNA-binding</keyword>
<dbReference type="InterPro" id="IPR010982">
    <property type="entry name" value="Lambda_DNA-bd_dom_sf"/>
</dbReference>
<dbReference type="RefSeq" id="WP_123575970.1">
    <property type="nucleotide sequence ID" value="NZ_RKHG01000001.1"/>
</dbReference>
<dbReference type="SUPFAM" id="SSF47413">
    <property type="entry name" value="lambda repressor-like DNA-binding domains"/>
    <property type="match status" value="1"/>
</dbReference>
<evidence type="ECO:0000313" key="6">
    <source>
        <dbReference type="Proteomes" id="UP000275749"/>
    </source>
</evidence>
<dbReference type="EMBL" id="RKHG01000001">
    <property type="protein sequence ID" value="ROR55056.1"/>
    <property type="molecule type" value="Genomic_DNA"/>
</dbReference>
<reference evidence="5 6" key="1">
    <citation type="submission" date="2018-11" db="EMBL/GenBank/DDBJ databases">
        <title>Sequencing the genomes of 1000 actinobacteria strains.</title>
        <authorList>
            <person name="Klenk H.-P."/>
        </authorList>
    </citation>
    <scope>NUCLEOTIDE SEQUENCE [LARGE SCALE GENOMIC DNA]</scope>
    <source>
        <strain evidence="5 6">DSM 10546</strain>
    </source>
</reference>